<dbReference type="Pfam" id="PF08447">
    <property type="entry name" value="PAS_3"/>
    <property type="match status" value="1"/>
</dbReference>
<dbReference type="InterPro" id="IPR035965">
    <property type="entry name" value="PAS-like_dom_sf"/>
</dbReference>
<keyword evidence="7" id="KW-0067">ATP-binding</keyword>
<dbReference type="CDD" id="cd00130">
    <property type="entry name" value="PAS"/>
    <property type="match status" value="1"/>
</dbReference>
<evidence type="ECO:0000256" key="8">
    <source>
        <dbReference type="ARBA" id="ARBA00023012"/>
    </source>
</evidence>
<keyword evidence="3" id="KW-0597">Phosphoprotein</keyword>
<evidence type="ECO:0000256" key="2">
    <source>
        <dbReference type="ARBA" id="ARBA00012438"/>
    </source>
</evidence>
<dbReference type="PROSITE" id="PS50109">
    <property type="entry name" value="HIS_KIN"/>
    <property type="match status" value="1"/>
</dbReference>
<dbReference type="InterPro" id="IPR003661">
    <property type="entry name" value="HisK_dim/P_dom"/>
</dbReference>
<dbReference type="InterPro" id="IPR000700">
    <property type="entry name" value="PAS-assoc_C"/>
</dbReference>
<dbReference type="Gene3D" id="1.10.287.130">
    <property type="match status" value="1"/>
</dbReference>
<dbReference type="InterPro" id="IPR036097">
    <property type="entry name" value="HisK_dim/P_sf"/>
</dbReference>
<evidence type="ECO:0000256" key="1">
    <source>
        <dbReference type="ARBA" id="ARBA00000085"/>
    </source>
</evidence>
<organism evidence="12 13">
    <name type="scientific">Salirhabdus euzebyi</name>
    <dbReference type="NCBI Taxonomy" id="394506"/>
    <lineage>
        <taxon>Bacteria</taxon>
        <taxon>Bacillati</taxon>
        <taxon>Bacillota</taxon>
        <taxon>Bacilli</taxon>
        <taxon>Bacillales</taxon>
        <taxon>Bacillaceae</taxon>
        <taxon>Salirhabdus</taxon>
    </lineage>
</organism>
<dbReference type="PANTHER" id="PTHR43065">
    <property type="entry name" value="SENSOR HISTIDINE KINASE"/>
    <property type="match status" value="1"/>
</dbReference>
<keyword evidence="8" id="KW-0902">Two-component regulatory system</keyword>
<dbReference type="InterPro" id="IPR005467">
    <property type="entry name" value="His_kinase_dom"/>
</dbReference>
<evidence type="ECO:0000256" key="5">
    <source>
        <dbReference type="ARBA" id="ARBA00022741"/>
    </source>
</evidence>
<evidence type="ECO:0000259" key="10">
    <source>
        <dbReference type="PROSITE" id="PS50112"/>
    </source>
</evidence>
<dbReference type="PROSITE" id="PS50113">
    <property type="entry name" value="PAC"/>
    <property type="match status" value="1"/>
</dbReference>
<gene>
    <name evidence="12" type="ORF">HNQ94_001259</name>
</gene>
<keyword evidence="6" id="KW-0418">Kinase</keyword>
<proteinExistence type="predicted"/>
<dbReference type="CDD" id="cd00082">
    <property type="entry name" value="HisKA"/>
    <property type="match status" value="1"/>
</dbReference>
<dbReference type="SMART" id="SM00387">
    <property type="entry name" value="HATPase_c"/>
    <property type="match status" value="1"/>
</dbReference>
<evidence type="ECO:0000313" key="12">
    <source>
        <dbReference type="EMBL" id="MBB6452813.1"/>
    </source>
</evidence>
<dbReference type="EMBL" id="JACHGH010000003">
    <property type="protein sequence ID" value="MBB6452813.1"/>
    <property type="molecule type" value="Genomic_DNA"/>
</dbReference>
<reference evidence="12 13" key="1">
    <citation type="submission" date="2020-08" db="EMBL/GenBank/DDBJ databases">
        <title>Genomic Encyclopedia of Type Strains, Phase IV (KMG-IV): sequencing the most valuable type-strain genomes for metagenomic binning, comparative biology and taxonomic classification.</title>
        <authorList>
            <person name="Goeker M."/>
        </authorList>
    </citation>
    <scope>NUCLEOTIDE SEQUENCE [LARGE SCALE GENOMIC DNA]</scope>
    <source>
        <strain evidence="12 13">DSM 19612</strain>
    </source>
</reference>
<dbReference type="RefSeq" id="WP_174495359.1">
    <property type="nucleotide sequence ID" value="NZ_CADDWK010000003.1"/>
</dbReference>
<keyword evidence="5" id="KW-0547">Nucleotide-binding</keyword>
<dbReference type="GO" id="GO:0000155">
    <property type="term" value="F:phosphorelay sensor kinase activity"/>
    <property type="evidence" value="ECO:0007669"/>
    <property type="project" value="InterPro"/>
</dbReference>
<name>A0A841Q2A7_9BACI</name>
<dbReference type="Pfam" id="PF00512">
    <property type="entry name" value="HisKA"/>
    <property type="match status" value="1"/>
</dbReference>
<feature type="domain" description="Histidine kinase" evidence="9">
    <location>
        <begin position="162"/>
        <end position="368"/>
    </location>
</feature>
<dbReference type="SUPFAM" id="SSF55785">
    <property type="entry name" value="PYP-like sensor domain (PAS domain)"/>
    <property type="match status" value="1"/>
</dbReference>
<dbReference type="Pfam" id="PF02518">
    <property type="entry name" value="HATPase_c"/>
    <property type="match status" value="1"/>
</dbReference>
<keyword evidence="4" id="KW-0808">Transferase</keyword>
<evidence type="ECO:0000256" key="4">
    <source>
        <dbReference type="ARBA" id="ARBA00022679"/>
    </source>
</evidence>
<dbReference type="PROSITE" id="PS50112">
    <property type="entry name" value="PAS"/>
    <property type="match status" value="1"/>
</dbReference>
<evidence type="ECO:0000256" key="6">
    <source>
        <dbReference type="ARBA" id="ARBA00022777"/>
    </source>
</evidence>
<dbReference type="SMART" id="SM00086">
    <property type="entry name" value="PAC"/>
    <property type="match status" value="1"/>
</dbReference>
<dbReference type="CDD" id="cd00075">
    <property type="entry name" value="HATPase"/>
    <property type="match status" value="1"/>
</dbReference>
<dbReference type="InterPro" id="IPR001610">
    <property type="entry name" value="PAC"/>
</dbReference>
<dbReference type="EC" id="2.7.13.3" evidence="2"/>
<evidence type="ECO:0000259" key="9">
    <source>
        <dbReference type="PROSITE" id="PS50109"/>
    </source>
</evidence>
<dbReference type="GO" id="GO:0005524">
    <property type="term" value="F:ATP binding"/>
    <property type="evidence" value="ECO:0007669"/>
    <property type="project" value="UniProtKB-KW"/>
</dbReference>
<dbReference type="SMART" id="SM00388">
    <property type="entry name" value="HisKA"/>
    <property type="match status" value="1"/>
</dbReference>
<dbReference type="InterPro" id="IPR004358">
    <property type="entry name" value="Sig_transdc_His_kin-like_C"/>
</dbReference>
<feature type="domain" description="PAC" evidence="11">
    <location>
        <begin position="99"/>
        <end position="149"/>
    </location>
</feature>
<evidence type="ECO:0000313" key="13">
    <source>
        <dbReference type="Proteomes" id="UP000581688"/>
    </source>
</evidence>
<dbReference type="SUPFAM" id="SSF47384">
    <property type="entry name" value="Homodimeric domain of signal transducing histidine kinase"/>
    <property type="match status" value="1"/>
</dbReference>
<protein>
    <recommendedName>
        <fullName evidence="2">histidine kinase</fullName>
        <ecNumber evidence="2">2.7.13.3</ecNumber>
    </recommendedName>
</protein>
<evidence type="ECO:0000256" key="7">
    <source>
        <dbReference type="ARBA" id="ARBA00022840"/>
    </source>
</evidence>
<feature type="domain" description="PAS" evidence="10">
    <location>
        <begin position="28"/>
        <end position="83"/>
    </location>
</feature>
<dbReference type="SMART" id="SM00091">
    <property type="entry name" value="PAS"/>
    <property type="match status" value="1"/>
</dbReference>
<comment type="catalytic activity">
    <reaction evidence="1">
        <text>ATP + protein L-histidine = ADP + protein N-phospho-L-histidine.</text>
        <dbReference type="EC" id="2.7.13.3"/>
    </reaction>
</comment>
<evidence type="ECO:0000259" key="11">
    <source>
        <dbReference type="PROSITE" id="PS50113"/>
    </source>
</evidence>
<dbReference type="PRINTS" id="PR00344">
    <property type="entry name" value="BCTRLSENSOR"/>
</dbReference>
<dbReference type="Gene3D" id="3.30.565.10">
    <property type="entry name" value="Histidine kinase-like ATPase, C-terminal domain"/>
    <property type="match status" value="1"/>
</dbReference>
<dbReference type="NCBIfam" id="TIGR00229">
    <property type="entry name" value="sensory_box"/>
    <property type="match status" value="1"/>
</dbReference>
<dbReference type="InterPro" id="IPR003594">
    <property type="entry name" value="HATPase_dom"/>
</dbReference>
<dbReference type="Proteomes" id="UP000581688">
    <property type="component" value="Unassembled WGS sequence"/>
</dbReference>
<dbReference type="InterPro" id="IPR036890">
    <property type="entry name" value="HATPase_C_sf"/>
</dbReference>
<dbReference type="InterPro" id="IPR000014">
    <property type="entry name" value="PAS"/>
</dbReference>
<dbReference type="AlphaFoldDB" id="A0A841Q2A7"/>
<dbReference type="PANTHER" id="PTHR43065:SF34">
    <property type="entry name" value="SPORULATION KINASE A"/>
    <property type="match status" value="1"/>
</dbReference>
<keyword evidence="13" id="KW-1185">Reference proteome</keyword>
<comment type="caution">
    <text evidence="12">The sequence shown here is derived from an EMBL/GenBank/DDBJ whole genome shotgun (WGS) entry which is preliminary data.</text>
</comment>
<accession>A0A841Q2A7</accession>
<evidence type="ECO:0000256" key="3">
    <source>
        <dbReference type="ARBA" id="ARBA00022553"/>
    </source>
</evidence>
<sequence>MGNWDFDWERFSILRHKNSTEEEWKDLPSSALYWMLENSKQVFSISTLEGKIVFISQNVNKVYGYSKEEMLGKNRYEFIHEDDLHYFDTKVPPRENERIKLTYRMRHKEGHYIWTETYTSKLKENGIEYYVMVTSDITSKKDVENLLAQSEKLSVVGQLSAGIAHEIRNPLTSLKGFLNIMAASPNKIHPQYYQIMKEELEKIESITSELLYISKPQVDYRTEEKIGAILQDVCTLMQSQARLNNVTISLQESGYGNILLYCDKSQMKQVFINLIKNAIEIMEQGGTVYVKLKADTKKVMIDVIDEGPGVPIALIDKIKEPFFTTKENGTGLGLMVTNQLLEKHNGTLSVLQNEEGQGATFRVTLPII</sequence>
<dbReference type="SUPFAM" id="SSF55874">
    <property type="entry name" value="ATPase domain of HSP90 chaperone/DNA topoisomerase II/histidine kinase"/>
    <property type="match status" value="1"/>
</dbReference>
<dbReference type="Gene3D" id="3.30.450.20">
    <property type="entry name" value="PAS domain"/>
    <property type="match status" value="1"/>
</dbReference>
<dbReference type="InterPro" id="IPR013655">
    <property type="entry name" value="PAS_fold_3"/>
</dbReference>